<dbReference type="SUPFAM" id="SSF56112">
    <property type="entry name" value="Protein kinase-like (PK-like)"/>
    <property type="match status" value="1"/>
</dbReference>
<accession>A0ABR0DRW1</accession>
<keyword evidence="3" id="KW-1185">Reference proteome</keyword>
<evidence type="ECO:0000259" key="1">
    <source>
        <dbReference type="PROSITE" id="PS50948"/>
    </source>
</evidence>
<sequence length="409" mass="47929">MRIHPLASASANSTTRSSMLAAALFLKKARSFDYLTDTYLPGMRFGWNFLTCSEIYAWRSYDDSAPGEFCFHLDPSGYPQILHRRGNAVGYRYGPWDGIWFSTQDSTFDFLFMMNENEVYFYFTEPSIHRALMTRFNANYNGVAQRVTWVVSRGWMVYVNLPAVLYLWTVWCIWHLQCWKYSVWMLGRFVPRNPERWFRADWTSGCVRRTYLSCEEDVFLTYSRIKLPDTRFSWYNMSMTLQECREECLRNCSCTAYTKLNISRRSGCLIWYKDLIDIRSSSSDEQDIYIRMASFRRKKKNDIKMREGLYDGSHQKDSDLPLFNLYTILEATNNFSSDNKPGEGGFGPVYKEGGQEIAVKQKHVYLLGKKCVHIINGVARGLLLYLHQDSRLRIIHRDLEASNVLLIPT</sequence>
<dbReference type="SMART" id="SM00473">
    <property type="entry name" value="PAN_AP"/>
    <property type="match status" value="1"/>
</dbReference>
<evidence type="ECO:0000313" key="3">
    <source>
        <dbReference type="Proteomes" id="UP001291926"/>
    </source>
</evidence>
<dbReference type="CDD" id="cd01098">
    <property type="entry name" value="PAN_AP_plant"/>
    <property type="match status" value="1"/>
</dbReference>
<dbReference type="PANTHER" id="PTHR32444:SF183">
    <property type="entry name" value="APPLE DOMAIN-CONTAINING PROTEIN"/>
    <property type="match status" value="1"/>
</dbReference>
<dbReference type="Gene3D" id="3.30.200.20">
    <property type="entry name" value="Phosphorylase Kinase, domain 1"/>
    <property type="match status" value="1"/>
</dbReference>
<dbReference type="InterPro" id="IPR011009">
    <property type="entry name" value="Kinase-like_dom_sf"/>
</dbReference>
<gene>
    <name evidence="2" type="ORF">RD792_002774</name>
</gene>
<dbReference type="Pfam" id="PF08276">
    <property type="entry name" value="PAN_2"/>
    <property type="match status" value="1"/>
</dbReference>
<evidence type="ECO:0000313" key="2">
    <source>
        <dbReference type="EMBL" id="KAK4491989.1"/>
    </source>
</evidence>
<proteinExistence type="predicted"/>
<organism evidence="2 3">
    <name type="scientific">Penstemon davidsonii</name>
    <dbReference type="NCBI Taxonomy" id="160366"/>
    <lineage>
        <taxon>Eukaryota</taxon>
        <taxon>Viridiplantae</taxon>
        <taxon>Streptophyta</taxon>
        <taxon>Embryophyta</taxon>
        <taxon>Tracheophyta</taxon>
        <taxon>Spermatophyta</taxon>
        <taxon>Magnoliopsida</taxon>
        <taxon>eudicotyledons</taxon>
        <taxon>Gunneridae</taxon>
        <taxon>Pentapetalae</taxon>
        <taxon>asterids</taxon>
        <taxon>lamiids</taxon>
        <taxon>Lamiales</taxon>
        <taxon>Plantaginaceae</taxon>
        <taxon>Cheloneae</taxon>
        <taxon>Penstemon</taxon>
    </lineage>
</organism>
<dbReference type="Gene3D" id="1.10.510.10">
    <property type="entry name" value="Transferase(Phosphotransferase) domain 1"/>
    <property type="match status" value="1"/>
</dbReference>
<dbReference type="EMBL" id="JAYDYQ010001087">
    <property type="protein sequence ID" value="KAK4491989.1"/>
    <property type="molecule type" value="Genomic_DNA"/>
</dbReference>
<dbReference type="PROSITE" id="PS50948">
    <property type="entry name" value="PAN"/>
    <property type="match status" value="1"/>
</dbReference>
<dbReference type="Gene3D" id="3.50.4.10">
    <property type="entry name" value="Hepatocyte Growth Factor"/>
    <property type="match status" value="1"/>
</dbReference>
<dbReference type="Proteomes" id="UP001291926">
    <property type="component" value="Unassembled WGS sequence"/>
</dbReference>
<reference evidence="2 3" key="1">
    <citation type="journal article" date="2023" name="bioRxiv">
        <title>Genome report: Whole genome sequence and annotation of Penstemon davidsonii.</title>
        <authorList>
            <person name="Ostevik K.L."/>
            <person name="Alabady M."/>
            <person name="Zhang M."/>
            <person name="Rausher M.D."/>
        </authorList>
    </citation>
    <scope>NUCLEOTIDE SEQUENCE [LARGE SCALE GENOMIC DNA]</scope>
    <source>
        <strain evidence="2">DNT005</strain>
        <tissue evidence="2">Whole leaf</tissue>
    </source>
</reference>
<comment type="caution">
    <text evidence="2">The sequence shown here is derived from an EMBL/GenBank/DDBJ whole genome shotgun (WGS) entry which is preliminary data.</text>
</comment>
<name>A0ABR0DRW1_9LAMI</name>
<dbReference type="InterPro" id="IPR003609">
    <property type="entry name" value="Pan_app"/>
</dbReference>
<dbReference type="PANTHER" id="PTHR32444">
    <property type="entry name" value="BULB-TYPE LECTIN DOMAIN-CONTAINING PROTEIN"/>
    <property type="match status" value="1"/>
</dbReference>
<protein>
    <recommendedName>
        <fullName evidence="1">Apple domain-containing protein</fullName>
    </recommendedName>
</protein>
<feature type="domain" description="Apple" evidence="1">
    <location>
        <begin position="214"/>
        <end position="293"/>
    </location>
</feature>